<evidence type="ECO:0000256" key="1">
    <source>
        <dbReference type="ARBA" id="ARBA00023125"/>
    </source>
</evidence>
<dbReference type="CDD" id="cd00093">
    <property type="entry name" value="HTH_XRE"/>
    <property type="match status" value="1"/>
</dbReference>
<evidence type="ECO:0000313" key="3">
    <source>
        <dbReference type="EMBL" id="MBF5058616.1"/>
    </source>
</evidence>
<dbReference type="Gene3D" id="1.10.260.40">
    <property type="entry name" value="lambda repressor-like DNA-binding domains"/>
    <property type="match status" value="1"/>
</dbReference>
<sequence length="143" mass="16450">MSMEEKNIYSKLREVRRSRGLTVNKLAEKMGEDHQKVGRIERGRRSLTLDYLMKVSKALDIQPESFLKEEEKSSQENPQNASLLLNDIVVLVEEKNSQLQRPLNAKQKGTLVSKLYEQASQFPPAQREQFLKSFLDTLLAIST</sequence>
<accession>A0ABS0AWX2</accession>
<evidence type="ECO:0000259" key="2">
    <source>
        <dbReference type="PROSITE" id="PS50943"/>
    </source>
</evidence>
<feature type="domain" description="HTH cro/C1-type" evidence="2">
    <location>
        <begin position="12"/>
        <end position="66"/>
    </location>
</feature>
<dbReference type="Proteomes" id="UP001194714">
    <property type="component" value="Unassembled WGS sequence"/>
</dbReference>
<keyword evidence="1" id="KW-0238">DNA-binding</keyword>
<dbReference type="SMART" id="SM00530">
    <property type="entry name" value="HTH_XRE"/>
    <property type="match status" value="1"/>
</dbReference>
<reference evidence="3 4" key="1">
    <citation type="submission" date="2020-01" db="EMBL/GenBank/DDBJ databases">
        <title>Draft genome sequence of Cand. Neptunochlamydia vexilliferae K9.</title>
        <authorList>
            <person name="Schulz F."/>
            <person name="Koestlbacher S."/>
            <person name="Wascher F."/>
            <person name="Pizzetti I."/>
            <person name="Horn M."/>
        </authorList>
    </citation>
    <scope>NUCLEOTIDE SEQUENCE [LARGE SCALE GENOMIC DNA]</scope>
    <source>
        <strain evidence="3 4">K9</strain>
    </source>
</reference>
<protein>
    <recommendedName>
        <fullName evidence="2">HTH cro/C1-type domain-containing protein</fullName>
    </recommendedName>
</protein>
<dbReference type="EMBL" id="JAAEJV010000002">
    <property type="protein sequence ID" value="MBF5058616.1"/>
    <property type="molecule type" value="Genomic_DNA"/>
</dbReference>
<evidence type="ECO:0000313" key="4">
    <source>
        <dbReference type="Proteomes" id="UP001194714"/>
    </source>
</evidence>
<dbReference type="InterPro" id="IPR001387">
    <property type="entry name" value="Cro/C1-type_HTH"/>
</dbReference>
<dbReference type="PANTHER" id="PTHR46797">
    <property type="entry name" value="HTH-TYPE TRANSCRIPTIONAL REGULATOR"/>
    <property type="match status" value="1"/>
</dbReference>
<gene>
    <name evidence="3" type="ORF">NEPTK9_000113</name>
</gene>
<organism evidence="3 4">
    <name type="scientific">Candidatus Neptunichlamydia vexilliferae</name>
    <dbReference type="NCBI Taxonomy" id="1651774"/>
    <lineage>
        <taxon>Bacteria</taxon>
        <taxon>Pseudomonadati</taxon>
        <taxon>Chlamydiota</taxon>
        <taxon>Chlamydiia</taxon>
        <taxon>Parachlamydiales</taxon>
        <taxon>Simkaniaceae</taxon>
        <taxon>Candidatus Neptunichlamydia</taxon>
    </lineage>
</organism>
<name>A0ABS0AWX2_9BACT</name>
<comment type="caution">
    <text evidence="3">The sequence shown here is derived from an EMBL/GenBank/DDBJ whole genome shotgun (WGS) entry which is preliminary data.</text>
</comment>
<dbReference type="Pfam" id="PF01381">
    <property type="entry name" value="HTH_3"/>
    <property type="match status" value="1"/>
</dbReference>
<keyword evidence="4" id="KW-1185">Reference proteome</keyword>
<dbReference type="InterPro" id="IPR050807">
    <property type="entry name" value="TransReg_Diox_bact_type"/>
</dbReference>
<dbReference type="PROSITE" id="PS50943">
    <property type="entry name" value="HTH_CROC1"/>
    <property type="match status" value="1"/>
</dbReference>
<dbReference type="PANTHER" id="PTHR46797:SF1">
    <property type="entry name" value="METHYLPHOSPHONATE SYNTHASE"/>
    <property type="match status" value="1"/>
</dbReference>
<proteinExistence type="predicted"/>
<dbReference type="SUPFAM" id="SSF47413">
    <property type="entry name" value="lambda repressor-like DNA-binding domains"/>
    <property type="match status" value="1"/>
</dbReference>
<dbReference type="InterPro" id="IPR010982">
    <property type="entry name" value="Lambda_DNA-bd_dom_sf"/>
</dbReference>